<gene>
    <name evidence="2" type="ORF">B6S12_04835</name>
</gene>
<dbReference type="Proteomes" id="UP000249746">
    <property type="component" value="Unassembled WGS sequence"/>
</dbReference>
<keyword evidence="3" id="KW-1185">Reference proteome</keyword>
<dbReference type="RefSeq" id="WP_111229687.1">
    <property type="nucleotide sequence ID" value="NZ_NBIU01000010.1"/>
</dbReference>
<sequence length="262" mass="30067">MKAFSLLEALIVLFIFGLFIGIFSTSFLEIQKFKNLEDENYFLTLQTKTSLQIFKNHLRLGLANSIQSMQNSLEFLIPLNDFALVDGYSYPCFSGFLESVNLKNQALEAKILAFPQTVGHNTCNSIFKRADYALFTYENQNSQSFYKQTFRAKILDLDSRHISLNLPIFIKDALKNNEKIKISPKIYLLGKNSQTKIFLKDNQLLLKTHQNIEILAPNILSFNIKTHKLGFIITLCSTNNSTKDKTLCLSDLLLFEEFSYVL</sequence>
<name>A0A2W6MV24_9HELI</name>
<dbReference type="AlphaFoldDB" id="A0A2W6MV24"/>
<evidence type="ECO:0000313" key="3">
    <source>
        <dbReference type="Proteomes" id="UP000249746"/>
    </source>
</evidence>
<accession>A0A2W6MV24</accession>
<proteinExistence type="predicted"/>
<evidence type="ECO:0000256" key="1">
    <source>
        <dbReference type="SAM" id="Phobius"/>
    </source>
</evidence>
<feature type="transmembrane region" description="Helical" evidence="1">
    <location>
        <begin position="6"/>
        <end position="28"/>
    </location>
</feature>
<keyword evidence="1" id="KW-0812">Transmembrane</keyword>
<dbReference type="EMBL" id="NBIU01000010">
    <property type="protein sequence ID" value="PZT48257.1"/>
    <property type="molecule type" value="Genomic_DNA"/>
</dbReference>
<keyword evidence="1" id="KW-1133">Transmembrane helix</keyword>
<comment type="caution">
    <text evidence="2">The sequence shown here is derived from an EMBL/GenBank/DDBJ whole genome shotgun (WGS) entry which is preliminary data.</text>
</comment>
<dbReference type="OrthoDB" id="9825167at2"/>
<protein>
    <recommendedName>
        <fullName evidence="4">Prepilin-type cleavage/methylation domain-containing protein</fullName>
    </recommendedName>
</protein>
<evidence type="ECO:0000313" key="2">
    <source>
        <dbReference type="EMBL" id="PZT48257.1"/>
    </source>
</evidence>
<keyword evidence="1" id="KW-0472">Membrane</keyword>
<organism evidence="2 3">
    <name type="scientific">Helicobacter valdiviensis</name>
    <dbReference type="NCBI Taxonomy" id="1458358"/>
    <lineage>
        <taxon>Bacteria</taxon>
        <taxon>Pseudomonadati</taxon>
        <taxon>Campylobacterota</taxon>
        <taxon>Epsilonproteobacteria</taxon>
        <taxon>Campylobacterales</taxon>
        <taxon>Helicobacteraceae</taxon>
        <taxon>Helicobacter</taxon>
    </lineage>
</organism>
<evidence type="ECO:0008006" key="4">
    <source>
        <dbReference type="Google" id="ProtNLM"/>
    </source>
</evidence>
<reference evidence="2 3" key="1">
    <citation type="submission" date="2017-03" db="EMBL/GenBank/DDBJ databases">
        <title>Genomic and clinical evidence uncovers the enterohepatic species Helicobacter valdiviensis as a potential human intestinal pathogen.</title>
        <authorList>
            <person name="Fresia P."/>
            <person name="Jara R."/>
            <person name="Sierra R."/>
            <person name="Ferres I."/>
            <person name="Greif G."/>
            <person name="Iraola G."/>
            <person name="Collado L."/>
        </authorList>
    </citation>
    <scope>NUCLEOTIDE SEQUENCE [LARGE SCALE GENOMIC DNA]</scope>
    <source>
        <strain evidence="2 3">WBE14</strain>
    </source>
</reference>